<organism evidence="2 3">
    <name type="scientific">Cirrhinus mrigala</name>
    <name type="common">Mrigala</name>
    <dbReference type="NCBI Taxonomy" id="683832"/>
    <lineage>
        <taxon>Eukaryota</taxon>
        <taxon>Metazoa</taxon>
        <taxon>Chordata</taxon>
        <taxon>Craniata</taxon>
        <taxon>Vertebrata</taxon>
        <taxon>Euteleostomi</taxon>
        <taxon>Actinopterygii</taxon>
        <taxon>Neopterygii</taxon>
        <taxon>Teleostei</taxon>
        <taxon>Ostariophysi</taxon>
        <taxon>Cypriniformes</taxon>
        <taxon>Cyprinidae</taxon>
        <taxon>Labeoninae</taxon>
        <taxon>Labeonini</taxon>
        <taxon>Cirrhinus</taxon>
    </lineage>
</organism>
<evidence type="ECO:0000313" key="3">
    <source>
        <dbReference type="Proteomes" id="UP001529510"/>
    </source>
</evidence>
<protein>
    <submittedName>
        <fullName evidence="2">Uncharacterized protein</fullName>
    </submittedName>
</protein>
<accession>A0ABD0R751</accession>
<proteinExistence type="predicted"/>
<reference evidence="2 3" key="1">
    <citation type="submission" date="2024-05" db="EMBL/GenBank/DDBJ databases">
        <title>Genome sequencing and assembly of Indian major carp, Cirrhinus mrigala (Hamilton, 1822).</title>
        <authorList>
            <person name="Mohindra V."/>
            <person name="Chowdhury L.M."/>
            <person name="Lal K."/>
            <person name="Jena J.K."/>
        </authorList>
    </citation>
    <scope>NUCLEOTIDE SEQUENCE [LARGE SCALE GENOMIC DNA]</scope>
    <source>
        <strain evidence="2">CM1030</strain>
        <tissue evidence="2">Blood</tissue>
    </source>
</reference>
<dbReference type="Proteomes" id="UP001529510">
    <property type="component" value="Unassembled WGS sequence"/>
</dbReference>
<feature type="non-terminal residue" evidence="2">
    <location>
        <position position="1"/>
    </location>
</feature>
<evidence type="ECO:0000313" key="2">
    <source>
        <dbReference type="EMBL" id="KAL0193713.1"/>
    </source>
</evidence>
<gene>
    <name evidence="2" type="ORF">M9458_012009</name>
</gene>
<feature type="non-terminal residue" evidence="2">
    <location>
        <position position="83"/>
    </location>
</feature>
<keyword evidence="3" id="KW-1185">Reference proteome</keyword>
<evidence type="ECO:0000256" key="1">
    <source>
        <dbReference type="SAM" id="MobiDB-lite"/>
    </source>
</evidence>
<name>A0ABD0R751_CIRMR</name>
<dbReference type="AlphaFoldDB" id="A0ABD0R751"/>
<sequence>SVCNPTPPLMTPAQFTGGPLAQPTVLQTAPTQALTQSTLFRAPPPSKFSVDGFVWTEPAALEAWRPVHHKHQSEKILHQHSDH</sequence>
<comment type="caution">
    <text evidence="2">The sequence shown here is derived from an EMBL/GenBank/DDBJ whole genome shotgun (WGS) entry which is preliminary data.</text>
</comment>
<feature type="region of interest" description="Disordered" evidence="1">
    <location>
        <begin position="1"/>
        <end position="22"/>
    </location>
</feature>
<dbReference type="EMBL" id="JAMKFB020000005">
    <property type="protein sequence ID" value="KAL0193713.1"/>
    <property type="molecule type" value="Genomic_DNA"/>
</dbReference>
<feature type="compositionally biased region" description="Pro residues" evidence="1">
    <location>
        <begin position="1"/>
        <end position="10"/>
    </location>
</feature>